<accession>A0A316V3K0</accession>
<comment type="subcellular location">
    <subcellularLocation>
        <location evidence="1">Golgi apparatus membrane</location>
        <topology evidence="1">Multi-pass membrane protein</topology>
    </subcellularLocation>
</comment>
<dbReference type="GO" id="GO:0034067">
    <property type="term" value="P:protein localization to Golgi apparatus"/>
    <property type="evidence" value="ECO:0007669"/>
    <property type="project" value="TreeGrafter"/>
</dbReference>
<keyword evidence="4 10" id="KW-0812">Transmembrane</keyword>
<dbReference type="GO" id="GO:0005802">
    <property type="term" value="C:trans-Golgi network"/>
    <property type="evidence" value="ECO:0007669"/>
    <property type="project" value="TreeGrafter"/>
</dbReference>
<protein>
    <submittedName>
        <fullName evidence="11">Uncharacterized protein</fullName>
    </submittedName>
</protein>
<dbReference type="RefSeq" id="XP_025365723.1">
    <property type="nucleotide sequence ID" value="XM_025505341.1"/>
</dbReference>
<evidence type="ECO:0000256" key="5">
    <source>
        <dbReference type="ARBA" id="ARBA00022927"/>
    </source>
</evidence>
<dbReference type="EMBL" id="KZ819662">
    <property type="protein sequence ID" value="PWN31111.1"/>
    <property type="molecule type" value="Genomic_DNA"/>
</dbReference>
<evidence type="ECO:0000256" key="4">
    <source>
        <dbReference type="ARBA" id="ARBA00022692"/>
    </source>
</evidence>
<dbReference type="PANTHER" id="PTHR12952:SF0">
    <property type="entry name" value="PROTEIN SYS1 HOMOLOG"/>
    <property type="match status" value="1"/>
</dbReference>
<evidence type="ECO:0000256" key="7">
    <source>
        <dbReference type="ARBA" id="ARBA00023034"/>
    </source>
</evidence>
<sequence length="363" mass="38912">MASITSSFQVPPTSSGGLDSPATFFQILTVQTLHYLTLSILIPPLLSLFSASPTALNFEGGPAQVGMVLDWRELGARRTFDWSPLGEDFLSWRKGVSKEELLGGMDEGDRVAAASWRMGSVWVGDVAQQARKPVVIDVGKILRVGDVIPPTSPQAAGEEVAEQQAEMADVAASAATEAEGDVEQWEWKISRDPSRGWAIAAAWAVACGVDVFLLTTVVRRPKHILDHVVTLHLVHLLLTSWYSSSIPTSLFWWGAMLAHATGAVLLAERYAIRREMQSEVGYGLVGSGREETGQTRGETGTEAAPHVLFDEAEDDEAGEGTDDVRKPFMAAPSSVFGRGANGSGGANGHKGSSEEIAMKPLKK</sequence>
<evidence type="ECO:0000256" key="1">
    <source>
        <dbReference type="ARBA" id="ARBA00004653"/>
    </source>
</evidence>
<name>A0A316V3K0_9BASI</name>
<evidence type="ECO:0000256" key="9">
    <source>
        <dbReference type="SAM" id="MobiDB-lite"/>
    </source>
</evidence>
<dbReference type="STRING" id="1569628.A0A316V3K0"/>
<dbReference type="GO" id="GO:0006895">
    <property type="term" value="P:Golgi to endosome transport"/>
    <property type="evidence" value="ECO:0007669"/>
    <property type="project" value="TreeGrafter"/>
</dbReference>
<feature type="transmembrane region" description="Helical" evidence="10">
    <location>
        <begin position="197"/>
        <end position="217"/>
    </location>
</feature>
<evidence type="ECO:0000313" key="11">
    <source>
        <dbReference type="EMBL" id="PWN31111.1"/>
    </source>
</evidence>
<keyword evidence="8 10" id="KW-0472">Membrane</keyword>
<reference evidence="11 12" key="1">
    <citation type="journal article" date="2018" name="Mol. Biol. Evol.">
        <title>Broad Genomic Sampling Reveals a Smut Pathogenic Ancestry of the Fungal Clade Ustilaginomycotina.</title>
        <authorList>
            <person name="Kijpornyongpan T."/>
            <person name="Mondo S.J."/>
            <person name="Barry K."/>
            <person name="Sandor L."/>
            <person name="Lee J."/>
            <person name="Lipzen A."/>
            <person name="Pangilinan J."/>
            <person name="LaButti K."/>
            <person name="Hainaut M."/>
            <person name="Henrissat B."/>
            <person name="Grigoriev I.V."/>
            <person name="Spatafora J.W."/>
            <person name="Aime M.C."/>
        </authorList>
    </citation>
    <scope>NUCLEOTIDE SEQUENCE [LARGE SCALE GENOMIC DNA]</scope>
    <source>
        <strain evidence="11 12">MCA 5214</strain>
    </source>
</reference>
<dbReference type="GO" id="GO:0005829">
    <property type="term" value="C:cytosol"/>
    <property type="evidence" value="ECO:0007669"/>
    <property type="project" value="GOC"/>
</dbReference>
<feature type="compositionally biased region" description="Acidic residues" evidence="9">
    <location>
        <begin position="310"/>
        <end position="321"/>
    </location>
</feature>
<proteinExistence type="inferred from homology"/>
<dbReference type="AlphaFoldDB" id="A0A316V3K0"/>
<dbReference type="GO" id="GO:0000139">
    <property type="term" value="C:Golgi membrane"/>
    <property type="evidence" value="ECO:0007669"/>
    <property type="project" value="UniProtKB-SubCell"/>
</dbReference>
<evidence type="ECO:0000256" key="8">
    <source>
        <dbReference type="ARBA" id="ARBA00023136"/>
    </source>
</evidence>
<comment type="similarity">
    <text evidence="2">Belongs to the SYS1 family.</text>
</comment>
<evidence type="ECO:0000256" key="6">
    <source>
        <dbReference type="ARBA" id="ARBA00022989"/>
    </source>
</evidence>
<keyword evidence="3" id="KW-0813">Transport</keyword>
<dbReference type="InterPro" id="IPR019185">
    <property type="entry name" value="Integral_membrane_SYS1-rel"/>
</dbReference>
<evidence type="ECO:0000256" key="2">
    <source>
        <dbReference type="ARBA" id="ARBA00008160"/>
    </source>
</evidence>
<evidence type="ECO:0000313" key="12">
    <source>
        <dbReference type="Proteomes" id="UP000245884"/>
    </source>
</evidence>
<keyword evidence="5" id="KW-0653">Protein transport</keyword>
<evidence type="ECO:0000256" key="3">
    <source>
        <dbReference type="ARBA" id="ARBA00022448"/>
    </source>
</evidence>
<dbReference type="Pfam" id="PF09801">
    <property type="entry name" value="SYS1"/>
    <property type="match status" value="1"/>
</dbReference>
<keyword evidence="7" id="KW-0333">Golgi apparatus</keyword>
<gene>
    <name evidence="11" type="ORF">BDZ90DRAFT_230109</name>
</gene>
<keyword evidence="6 10" id="KW-1133">Transmembrane helix</keyword>
<dbReference type="GO" id="GO:0043001">
    <property type="term" value="P:Golgi to plasma membrane protein transport"/>
    <property type="evidence" value="ECO:0007669"/>
    <property type="project" value="TreeGrafter"/>
</dbReference>
<feature type="compositionally biased region" description="Gly residues" evidence="9">
    <location>
        <begin position="339"/>
        <end position="348"/>
    </location>
</feature>
<dbReference type="GeneID" id="37027164"/>
<dbReference type="Proteomes" id="UP000245884">
    <property type="component" value="Unassembled WGS sequence"/>
</dbReference>
<feature type="region of interest" description="Disordered" evidence="9">
    <location>
        <begin position="285"/>
        <end position="363"/>
    </location>
</feature>
<organism evidence="11 12">
    <name type="scientific">Jaminaea rosea</name>
    <dbReference type="NCBI Taxonomy" id="1569628"/>
    <lineage>
        <taxon>Eukaryota</taxon>
        <taxon>Fungi</taxon>
        <taxon>Dikarya</taxon>
        <taxon>Basidiomycota</taxon>
        <taxon>Ustilaginomycotina</taxon>
        <taxon>Exobasidiomycetes</taxon>
        <taxon>Microstromatales</taxon>
        <taxon>Microstromatales incertae sedis</taxon>
        <taxon>Jaminaea</taxon>
    </lineage>
</organism>
<dbReference type="OrthoDB" id="542931at2759"/>
<keyword evidence="12" id="KW-1185">Reference proteome</keyword>
<dbReference type="PANTHER" id="PTHR12952">
    <property type="entry name" value="SYS1"/>
    <property type="match status" value="1"/>
</dbReference>
<evidence type="ECO:0000256" key="10">
    <source>
        <dbReference type="SAM" id="Phobius"/>
    </source>
</evidence>
<feature type="transmembrane region" description="Helical" evidence="10">
    <location>
        <begin position="250"/>
        <end position="267"/>
    </location>
</feature>